<gene>
    <name evidence="1" type="ORF">FLK62_08545</name>
</gene>
<dbReference type="KEGG" id="hpak:JT17_00275"/>
<dbReference type="RefSeq" id="WP_005714539.1">
    <property type="nucleotide sequence ID" value="NZ_CP009237.1"/>
</dbReference>
<dbReference type="Proteomes" id="UP000509790">
    <property type="component" value="Chromosome"/>
</dbReference>
<proteinExistence type="predicted"/>
<evidence type="ECO:0000313" key="2">
    <source>
        <dbReference type="Proteomes" id="UP000509790"/>
    </source>
</evidence>
<organism evidence="1 2">
    <name type="scientific">Glaesserella parasuis</name>
    <name type="common">Haemophilus parasuis</name>
    <dbReference type="NCBI Taxonomy" id="738"/>
    <lineage>
        <taxon>Bacteria</taxon>
        <taxon>Pseudomonadati</taxon>
        <taxon>Pseudomonadota</taxon>
        <taxon>Gammaproteobacteria</taxon>
        <taxon>Pasteurellales</taxon>
        <taxon>Pasteurellaceae</taxon>
        <taxon>Glaesserella</taxon>
    </lineage>
</organism>
<sequence>MPLYENAKALIRQNLTEISQGKKAKLQVIGSFTDKQFLDINQHRKKAELPPLECNEIVYIGRHHYQSRSKDGYNINDMVKQAESALSVHSCLVPSNRATALENPHQRHDGYGNLVNDRAILELTSKKPRAELFSVIPKGDSIKPNDDQ</sequence>
<accession>A0A6I5WRJ4</accession>
<evidence type="ECO:0000313" key="1">
    <source>
        <dbReference type="EMBL" id="QKY73279.1"/>
    </source>
</evidence>
<reference evidence="1 2" key="1">
    <citation type="submission" date="2019-06" db="EMBL/GenBank/DDBJ databases">
        <title>Complete genome sequence of Haemophilus parasuis HPS412.</title>
        <authorList>
            <person name="Yang S."/>
            <person name="Huang C."/>
        </authorList>
    </citation>
    <scope>NUCLEOTIDE SEQUENCE [LARGE SCALE GENOMIC DNA]</scope>
    <source>
        <strain evidence="1 2">HPS412</strain>
    </source>
</reference>
<dbReference type="EMBL" id="CP041334">
    <property type="protein sequence ID" value="QKY73279.1"/>
    <property type="molecule type" value="Genomic_DNA"/>
</dbReference>
<dbReference type="OMA" id="LECNEIV"/>
<protein>
    <submittedName>
        <fullName evidence="1">Uncharacterized protein</fullName>
    </submittedName>
</protein>
<name>A0A6I5WRJ4_GLAPU</name>
<dbReference type="AlphaFoldDB" id="A0A6I5WRJ4"/>